<dbReference type="SMART" id="SM00855">
    <property type="entry name" value="PGAM"/>
    <property type="match status" value="1"/>
</dbReference>
<dbReference type="EMBL" id="LQZG01000004">
    <property type="protein sequence ID" value="OAB86577.1"/>
    <property type="molecule type" value="Genomic_DNA"/>
</dbReference>
<protein>
    <recommendedName>
        <fullName evidence="3">Histidine phosphatase family protein</fullName>
    </recommendedName>
</protein>
<proteinExistence type="predicted"/>
<dbReference type="PANTHER" id="PTHR48100">
    <property type="entry name" value="BROAD-SPECIFICITY PHOSPHATASE YOR283W-RELATED"/>
    <property type="match status" value="1"/>
</dbReference>
<dbReference type="InterPro" id="IPR013078">
    <property type="entry name" value="His_Pase_superF_clade-1"/>
</dbReference>
<dbReference type="Gene3D" id="3.40.50.1240">
    <property type="entry name" value="Phosphoglycerate mutase-like"/>
    <property type="match status" value="1"/>
</dbReference>
<name>A0A176QA31_9MICO</name>
<gene>
    <name evidence="1" type="ORF">AWH69_13135</name>
</gene>
<dbReference type="AlphaFoldDB" id="A0A176QA31"/>
<dbReference type="Proteomes" id="UP000076976">
    <property type="component" value="Unassembled WGS sequence"/>
</dbReference>
<dbReference type="Pfam" id="PF00300">
    <property type="entry name" value="His_Phos_1"/>
    <property type="match status" value="1"/>
</dbReference>
<accession>A0A176QA31</accession>
<dbReference type="InterPro" id="IPR050275">
    <property type="entry name" value="PGM_Phosphatase"/>
</dbReference>
<organism evidence="1 2">
    <name type="scientific">Janibacter melonis</name>
    <dbReference type="NCBI Taxonomy" id="262209"/>
    <lineage>
        <taxon>Bacteria</taxon>
        <taxon>Bacillati</taxon>
        <taxon>Actinomycetota</taxon>
        <taxon>Actinomycetes</taxon>
        <taxon>Micrococcales</taxon>
        <taxon>Intrasporangiaceae</taxon>
        <taxon>Janibacter</taxon>
    </lineage>
</organism>
<dbReference type="GO" id="GO:0016791">
    <property type="term" value="F:phosphatase activity"/>
    <property type="evidence" value="ECO:0007669"/>
    <property type="project" value="TreeGrafter"/>
</dbReference>
<dbReference type="InterPro" id="IPR029033">
    <property type="entry name" value="His_PPase_superfam"/>
</dbReference>
<sequence length="202" mass="23207">MRHGEVFNPQKILYGRLPDFHLSELGHEMARVVGDHLADADIGLVVHSPLVRTAETAAPTLERHGLTAVVDPRVIEAGNKFEGRRFRKRLLLDPRRWWWMRDPTKPTWGESYKAIAKRMTEAIEDARDHARGREVLVVSHQLPIWTIRSAMRGERLWHDPRRRECNLASLTTLTYVGDELESVEYSEPAAHLYVHAEKLPGA</sequence>
<dbReference type="SUPFAM" id="SSF53254">
    <property type="entry name" value="Phosphoglycerate mutase-like"/>
    <property type="match status" value="1"/>
</dbReference>
<dbReference type="PANTHER" id="PTHR48100:SF51">
    <property type="entry name" value="PHOSPHOGLYCERATE MUTASE"/>
    <property type="match status" value="1"/>
</dbReference>
<dbReference type="STRING" id="262209.AWH69_13135"/>
<comment type="caution">
    <text evidence="1">The sequence shown here is derived from an EMBL/GenBank/DDBJ whole genome shotgun (WGS) entry which is preliminary data.</text>
</comment>
<reference evidence="1 2" key="1">
    <citation type="submission" date="2016-01" db="EMBL/GenBank/DDBJ databases">
        <title>Janibacter melonis strain CD11_4 genome sequencing and assembly.</title>
        <authorList>
            <person name="Nair G.R."/>
            <person name="Kaur G."/>
            <person name="Chander A.M."/>
            <person name="Mayilraj S."/>
        </authorList>
    </citation>
    <scope>NUCLEOTIDE SEQUENCE [LARGE SCALE GENOMIC DNA]</scope>
    <source>
        <strain evidence="1 2">CD11-4</strain>
    </source>
</reference>
<keyword evidence="2" id="KW-1185">Reference proteome</keyword>
<dbReference type="GO" id="GO:0005737">
    <property type="term" value="C:cytoplasm"/>
    <property type="evidence" value="ECO:0007669"/>
    <property type="project" value="TreeGrafter"/>
</dbReference>
<evidence type="ECO:0000313" key="2">
    <source>
        <dbReference type="Proteomes" id="UP000076976"/>
    </source>
</evidence>
<evidence type="ECO:0000313" key="1">
    <source>
        <dbReference type="EMBL" id="OAB86577.1"/>
    </source>
</evidence>
<dbReference type="CDD" id="cd07067">
    <property type="entry name" value="HP_PGM_like"/>
    <property type="match status" value="1"/>
</dbReference>
<evidence type="ECO:0008006" key="3">
    <source>
        <dbReference type="Google" id="ProtNLM"/>
    </source>
</evidence>